<comment type="caution">
    <text evidence="5">The sequence shown here is derived from an EMBL/GenBank/DDBJ whole genome shotgun (WGS) entry which is preliminary data.</text>
</comment>
<feature type="coiled-coil region" evidence="1">
    <location>
        <begin position="2949"/>
        <end position="3011"/>
    </location>
</feature>
<feature type="coiled-coil region" evidence="1">
    <location>
        <begin position="2733"/>
        <end position="2792"/>
    </location>
</feature>
<feature type="compositionally biased region" description="Low complexity" evidence="2">
    <location>
        <begin position="2295"/>
        <end position="2305"/>
    </location>
</feature>
<evidence type="ECO:0000259" key="4">
    <source>
        <dbReference type="Pfam" id="PF03372"/>
    </source>
</evidence>
<evidence type="ECO:0000313" key="5">
    <source>
        <dbReference type="EMBL" id="CAK0856865.1"/>
    </source>
</evidence>
<feature type="compositionally biased region" description="Low complexity" evidence="2">
    <location>
        <begin position="1957"/>
        <end position="1968"/>
    </location>
</feature>
<feature type="domain" description="Endonuclease/exonuclease/phosphatase" evidence="4">
    <location>
        <begin position="617"/>
        <end position="801"/>
    </location>
</feature>
<feature type="coiled-coil region" evidence="1">
    <location>
        <begin position="3110"/>
        <end position="3189"/>
    </location>
</feature>
<proteinExistence type="predicted"/>
<feature type="region of interest" description="Disordered" evidence="2">
    <location>
        <begin position="1936"/>
        <end position="2018"/>
    </location>
</feature>
<evidence type="ECO:0000256" key="1">
    <source>
        <dbReference type="SAM" id="Coils"/>
    </source>
</evidence>
<keyword evidence="6" id="KW-1185">Reference proteome</keyword>
<protein>
    <recommendedName>
        <fullName evidence="4">Endonuclease/exonuclease/phosphatase domain-containing protein</fullName>
    </recommendedName>
</protein>
<feature type="region of interest" description="Disordered" evidence="2">
    <location>
        <begin position="509"/>
        <end position="555"/>
    </location>
</feature>
<feature type="region of interest" description="Disordered" evidence="2">
    <location>
        <begin position="2040"/>
        <end position="2070"/>
    </location>
</feature>
<feature type="compositionally biased region" description="Basic and acidic residues" evidence="2">
    <location>
        <begin position="1975"/>
        <end position="2002"/>
    </location>
</feature>
<feature type="region of interest" description="Disordered" evidence="2">
    <location>
        <begin position="297"/>
        <end position="322"/>
    </location>
</feature>
<dbReference type="InterPro" id="IPR005135">
    <property type="entry name" value="Endo/exonuclease/phosphatase"/>
</dbReference>
<dbReference type="Pfam" id="PF03372">
    <property type="entry name" value="Exo_endo_phos"/>
    <property type="match status" value="1"/>
</dbReference>
<feature type="signal peptide" evidence="3">
    <location>
        <begin position="1"/>
        <end position="27"/>
    </location>
</feature>
<evidence type="ECO:0000256" key="2">
    <source>
        <dbReference type="SAM" id="MobiDB-lite"/>
    </source>
</evidence>
<feature type="chain" id="PRO_5046453641" description="Endonuclease/exonuclease/phosphatase domain-containing protein" evidence="3">
    <location>
        <begin position="28"/>
        <end position="3205"/>
    </location>
</feature>
<feature type="compositionally biased region" description="Basic and acidic residues" evidence="2">
    <location>
        <begin position="2185"/>
        <end position="2196"/>
    </location>
</feature>
<evidence type="ECO:0000313" key="6">
    <source>
        <dbReference type="Proteomes" id="UP001189429"/>
    </source>
</evidence>
<feature type="region of interest" description="Disordered" evidence="2">
    <location>
        <begin position="2123"/>
        <end position="2212"/>
    </location>
</feature>
<dbReference type="SUPFAM" id="SSF56219">
    <property type="entry name" value="DNase I-like"/>
    <property type="match status" value="1"/>
</dbReference>
<feature type="compositionally biased region" description="Polar residues" evidence="2">
    <location>
        <begin position="2127"/>
        <end position="2147"/>
    </location>
</feature>
<feature type="compositionally biased region" description="Low complexity" evidence="2">
    <location>
        <begin position="515"/>
        <end position="555"/>
    </location>
</feature>
<feature type="coiled-coil region" evidence="1">
    <location>
        <begin position="382"/>
        <end position="437"/>
    </location>
</feature>
<organism evidence="5 6">
    <name type="scientific">Prorocentrum cordatum</name>
    <dbReference type="NCBI Taxonomy" id="2364126"/>
    <lineage>
        <taxon>Eukaryota</taxon>
        <taxon>Sar</taxon>
        <taxon>Alveolata</taxon>
        <taxon>Dinophyceae</taxon>
        <taxon>Prorocentrales</taxon>
        <taxon>Prorocentraceae</taxon>
        <taxon>Prorocentrum</taxon>
    </lineage>
</organism>
<evidence type="ECO:0000256" key="3">
    <source>
        <dbReference type="SAM" id="SignalP"/>
    </source>
</evidence>
<reference evidence="5" key="1">
    <citation type="submission" date="2023-10" db="EMBL/GenBank/DDBJ databases">
        <authorList>
            <person name="Chen Y."/>
            <person name="Shah S."/>
            <person name="Dougan E. K."/>
            <person name="Thang M."/>
            <person name="Chan C."/>
        </authorList>
    </citation>
    <scope>NUCLEOTIDE SEQUENCE [LARGE SCALE GENOMIC DNA]</scope>
</reference>
<dbReference type="InterPro" id="IPR036691">
    <property type="entry name" value="Endo/exonu/phosph_ase_sf"/>
</dbReference>
<keyword evidence="1" id="KW-0175">Coiled coil</keyword>
<accession>A0ABN9UCY7</accession>
<feature type="region of interest" description="Disordered" evidence="2">
    <location>
        <begin position="3037"/>
        <end position="3062"/>
    </location>
</feature>
<sequence length="3205" mass="346429">MAALAAAPRAWLLAAALGAAAPLAAEAVTPVQKALQLMKEMQQKCAEDQETEAVRYSAFKQFCNGTDAAKSGAIHRATMRVEKLDADIAKAAADIETMGARVAELQADVARWGKDEAAVGEIRRSEQADYAATRDEYAGAVAVCDRAVSLLRSLAHKDRAKKEALVAHSVKVASRELRAGAAAKANLSTFDAAMRADVVQFKASEARRREAERRAQDQQAARSCTTKRGKPLINFGTSLKCQGCRLHKKDVYGGPVPPKEPSMRAPAKGKKRAPWTAEGKLEGELAAMRAELDAARKKLRTQESDQGGAAAMHVDDGKSGEDASAASEIKVCEAGLATLKDVQHDWATGPREDLKRRLAAAKDRLFAAKPLHARVQALAHRQKNLADKLSKMELAEREAEDRVKKAQDELELKRHGVRELKAQQVALQAEQSALQQQVPVAPEDRPPGQSMEHDVIKNTGGLTLGDLAQALSGALAAHPDDTMQTAGDLPQRLASALGGPLQELMLRRQRERAAATEAASAPRTPAASVEGDDAAAAAHGAGTAGGAAPAAAAPRWDPAAMEPEKLRQTMAEFSPGPAEETSDAMLARATELAVRGTITTSNVTSWGSLAPCLETLESHVVLVQEHHRRDEAKLADLQHEVLDHGFAGIWAPAVAGPTSAEGTTGGVAVLARKNIPVTAPPLLPSATLWPGRLVAAHVHWGVRGGIVFVSAYLVDSVGMNDVNRSIFGALTRYLTKLTASGIDWIVGGDFNGPPSCLPLAQLEKAGGLWLAPSADTCRPQAGSGSVLDYFLVGANLASRISAPRVDELGITSPHLPVNMELRAADLDMRVRIPIAPRAIPAVPPIGCSRGVEDWAPTLAQVRATTSAEELPAAWDAVVSTLEQELLDRYDQVGEARRRFEGRAGPIATKLAPVKWKPQGQRVRLGPDVIAAKVAGRWARHFMGVSAFLAKASRRLQTASLQCSLVPEQYHELADFVARALEYGRVVMDSKKTLALLPHWVRSFFEQGFRVIGNTDFLEQAGRIVQFAKDAHADALKVRQQSWIQWANDSLRNGAGKAHRFTKLRAMQEVLAQWQGTHTELTTGRLAQTFVPQQQVASQHLICDREMKAWEDVWSCHKLEALERPADFDEWDDLEDLTVEALQRAACSFPTTTALGPAQIGMRALTFLTDDGVYTCGQLFMKCEALGAWPSERLWHAMCRIPKASGGCRLITLMHSLIRWWSRARASTSKAWLTAHPNASIWGMGGGRSSSDSAFDLNLETEVSDCLDEHVVIVMLDAWKFFETIKPEWLLIEARLLGMPLRLVWMLIELYRQPRRLQAFGSVSYAVVSHQGVLAGCTHACAMVTLLMFRLLEQVRDAGVTPRALIDDVTLQWRGRRLSQLGVLWAATTRFREGAQERGIVVQPTKSGYLVSSDAAARECARHAAARKLTKMRWARNLGHDLGGRRIARLQTAKRVRQLKERRGKLAAFKGDTAINLLTTCPKDVRMHLTGGVQRWQARQIAAHHRQHGEVKPWVRAMRLCVGDGRAALAEGPSATSLRHHWATVAWTQQAQHDLGLAAAPNCRACGHPSDSPGHRFFGCEVLVQPLTEEEQDEQLPPEPMQAIRTFMCDKGLQEGGSFESADFQMCLPCMPPFVPPAAEQAEVKFWGCWPSQGADTASCSNAVFTDGSARPEVRWIPAHQDMDAYLDRGLHPLLYSGNMWADWFARQGAMQHTVSKVYEEFYNIELQHYKSLAKYVGWAMQRTMHAGRWDAPEQTARPPKVPKVQAATVISHSLVRLNGTAVVLCRACCRQTSGQTGPTWTQFARSACEASQYTALRAEAIIAHVGAQPIVVSEAGEFAMQAIERAACPEDAGPRPAEPAPWGSGDGTIEMQGHRLRRAGPTIYCEVCVAWAATGSSLALAAPCAGPPSAEGKNQRTYLSNLRARLKKLSQGLHPKTGKVLTWGGAGEAPDGPRTWATAAASAAAGDMASGGDGAAERPSGRHAQKEQGEATRPGQDHETREVPAGAGGSDAVQTKKPAWRVRRQELLERMQRRQQHLLAERGPAAASGAQRDEGDMADGSLPSAYGAHQCPDGGTTGLVTLQPPPAAPDVGVVDACLAAGPSRLPAPLRCDLAHEVTLTTDHQEGAVTSPQDMSSPPQPFSTTDMASTRGGRGPAKCGRECGPALSAGRSDNSQRALPGMASDKGGRRPASRDPECGPTLGTGGDGSQAHRVRRRFTAWARGGRGPAMCVRECGPALSPGCDEDRDGKGMASARGGRGPAKCSPVRGPALGTGSGSLEAASPEEDQRQPQLASGEACPRAATAGARGGRGPAVCGPECGPALSTSTHPERRRITAWARGGRGPAMCVRECGPALSPGSDADRDGMCMASTRGGRGPASADRVCGPALSAGRVAVARPEPAQPRRSVAPRLELQVAGWARYWTQAPEVGETMECYSEWLDHCVGYVTQILSQPRFATRLRARGRTAEEMAEEICERAWGTGMPARRAYYRWRHTLTRSQRIVSDCMRRYDYVCLRTWLAELRAVCWLERMSWLVLPPDWPSSRAKAAVASRGLPGPRSPQFVRMPFLERLAPWVGEGPAAWLALAVAARAGDFRGRRAQARRCSAGGADEASRASGPAVILNLSEVRAQAAEDGRDVQARGLAAEVRALGASSRARAERDAAVAALDEASQREKVAGASGPLVAADFPYLPRRSRAPALLQLNGSEEPNPLLFKEAPVAYGYQARSKERGGVLEMLLELRARFIEEQTDLEKEELGAVHAHEALRQRLHGQVSQAESEIEFKQKRVAERQGELAAGQGEKVELEVALADDQKYLGDLRGLCAQKALDFEARQKIRAEESQALAKAVEVLTGSFPAEPAAAAASPGVALVQVGRGGGAGPEQQRAPPIHARRASRGSRQPRPGCGGEERQGSEVKKMIRDLITRMMEELHAMAEHEGWCDTEMGTNALTRRDKAEAADEAAAELDRLENKRVRLAQDVEDIQEEIGQLSAALATATEERAGEKAEHEKAVEEAKEGQSAVAQALAVLRDFYERSAEATSLTQEARSGQSPTEDAPETWTSSYRGQGQSASVLAMLEVVQADFEHQQVTAETAEMEAVAAYKKFAADSDREAAVLRTTLEAKQRKAQEAESLQASTRRSLDQTQRELEAANIYYEKLKSACLAKVDFDERNRKREEEIESLTDAYKVLSGEDLPSVQEMKAEQIGSP</sequence>
<feature type="region of interest" description="Disordered" evidence="2">
    <location>
        <begin position="252"/>
        <end position="280"/>
    </location>
</feature>
<dbReference type="Gene3D" id="3.60.10.10">
    <property type="entry name" value="Endonuclease/exonuclease/phosphatase"/>
    <property type="match status" value="1"/>
</dbReference>
<gene>
    <name evidence="5" type="ORF">PCOR1329_LOCUS47130</name>
</gene>
<feature type="region of interest" description="Disordered" evidence="2">
    <location>
        <begin position="2872"/>
        <end position="2910"/>
    </location>
</feature>
<name>A0ABN9UCY7_9DINO</name>
<dbReference type="EMBL" id="CAUYUJ010015677">
    <property type="protein sequence ID" value="CAK0856865.1"/>
    <property type="molecule type" value="Genomic_DNA"/>
</dbReference>
<feature type="region of interest" description="Disordered" evidence="2">
    <location>
        <begin position="2241"/>
        <end position="2314"/>
    </location>
</feature>
<dbReference type="Proteomes" id="UP001189429">
    <property type="component" value="Unassembled WGS sequence"/>
</dbReference>
<keyword evidence="3" id="KW-0732">Signal</keyword>